<evidence type="ECO:0000256" key="2">
    <source>
        <dbReference type="ARBA" id="ARBA00022485"/>
    </source>
</evidence>
<dbReference type="GO" id="GO:0051539">
    <property type="term" value="F:4 iron, 4 sulfur cluster binding"/>
    <property type="evidence" value="ECO:0007669"/>
    <property type="project" value="UniProtKB-KW"/>
</dbReference>
<feature type="domain" description="Nitrite/sulphite reductase 4Fe-4S" evidence="8">
    <location>
        <begin position="492"/>
        <end position="573"/>
    </location>
</feature>
<evidence type="ECO:0000313" key="11">
    <source>
        <dbReference type="Proteomes" id="UP001409585"/>
    </source>
</evidence>
<organism evidence="10 11">
    <name type="scientific">Halioxenophilus aromaticivorans</name>
    <dbReference type="NCBI Taxonomy" id="1306992"/>
    <lineage>
        <taxon>Bacteria</taxon>
        <taxon>Pseudomonadati</taxon>
        <taxon>Pseudomonadota</taxon>
        <taxon>Gammaproteobacteria</taxon>
        <taxon>Alteromonadales</taxon>
        <taxon>Alteromonadaceae</taxon>
        <taxon>Halioxenophilus</taxon>
    </lineage>
</organism>
<dbReference type="Pfam" id="PF01077">
    <property type="entry name" value="NIR_SIR"/>
    <property type="match status" value="2"/>
</dbReference>
<dbReference type="InterPro" id="IPR005117">
    <property type="entry name" value="NiRdtase/SiRdtase_haem-b_fer"/>
</dbReference>
<keyword evidence="3" id="KW-0349">Heme</keyword>
<dbReference type="Pfam" id="PF03460">
    <property type="entry name" value="NIR_SIR_ferr"/>
    <property type="match status" value="2"/>
</dbReference>
<evidence type="ECO:0000313" key="10">
    <source>
        <dbReference type="EMBL" id="GAA4949412.1"/>
    </source>
</evidence>
<proteinExistence type="inferred from homology"/>
<evidence type="ECO:0000259" key="9">
    <source>
        <dbReference type="Pfam" id="PF03460"/>
    </source>
</evidence>
<dbReference type="GO" id="GO:0046872">
    <property type="term" value="F:metal ion binding"/>
    <property type="evidence" value="ECO:0007669"/>
    <property type="project" value="UniProtKB-KW"/>
</dbReference>
<dbReference type="NCBIfam" id="TIGR02435">
    <property type="entry name" value="CobG"/>
    <property type="match status" value="1"/>
</dbReference>
<dbReference type="GO" id="GO:0016491">
    <property type="term" value="F:oxidoreductase activity"/>
    <property type="evidence" value="ECO:0007669"/>
    <property type="project" value="UniProtKB-KW"/>
</dbReference>
<dbReference type="Gene3D" id="3.30.413.10">
    <property type="entry name" value="Sulfite Reductase Hemoprotein, domain 1"/>
    <property type="match status" value="2"/>
</dbReference>
<dbReference type="PRINTS" id="PR00397">
    <property type="entry name" value="SIROHAEM"/>
</dbReference>
<dbReference type="InterPro" id="IPR036136">
    <property type="entry name" value="Nit/Sulf_reduc_fer-like_dom_sf"/>
</dbReference>
<keyword evidence="7" id="KW-0411">Iron-sulfur</keyword>
<dbReference type="InterPro" id="IPR045854">
    <property type="entry name" value="NO2/SO3_Rdtase_4Fe4S_sf"/>
</dbReference>
<evidence type="ECO:0000256" key="1">
    <source>
        <dbReference type="ARBA" id="ARBA00010429"/>
    </source>
</evidence>
<gene>
    <name evidence="10" type="ORF">GCM10025791_32030</name>
</gene>
<evidence type="ECO:0000256" key="6">
    <source>
        <dbReference type="ARBA" id="ARBA00023004"/>
    </source>
</evidence>
<dbReference type="Proteomes" id="UP001409585">
    <property type="component" value="Unassembled WGS sequence"/>
</dbReference>
<dbReference type="NCBIfam" id="NF007126">
    <property type="entry name" value="PRK09567.1"/>
    <property type="match status" value="1"/>
</dbReference>
<evidence type="ECO:0000256" key="7">
    <source>
        <dbReference type="ARBA" id="ARBA00023014"/>
    </source>
</evidence>
<dbReference type="PROSITE" id="PS00365">
    <property type="entry name" value="NIR_SIR"/>
    <property type="match status" value="1"/>
</dbReference>
<dbReference type="PANTHER" id="PTHR32439">
    <property type="entry name" value="FERREDOXIN--NITRITE REDUCTASE, CHLOROPLASTIC"/>
    <property type="match status" value="1"/>
</dbReference>
<dbReference type="Gene3D" id="3.90.480.10">
    <property type="entry name" value="Sulfite Reductase Hemoprotein,Domain 2"/>
    <property type="match status" value="1"/>
</dbReference>
<evidence type="ECO:0000256" key="5">
    <source>
        <dbReference type="ARBA" id="ARBA00023002"/>
    </source>
</evidence>
<dbReference type="InterPro" id="IPR006066">
    <property type="entry name" value="NO2/SO3_Rdtase_FeS/sirohaem_BS"/>
</dbReference>
<evidence type="ECO:0000256" key="3">
    <source>
        <dbReference type="ARBA" id="ARBA00022617"/>
    </source>
</evidence>
<protein>
    <submittedName>
        <fullName evidence="10">NirA family protein</fullName>
    </submittedName>
</protein>
<keyword evidence="4" id="KW-0479">Metal-binding</keyword>
<accession>A0AAV3U5K2</accession>
<evidence type="ECO:0000259" key="8">
    <source>
        <dbReference type="Pfam" id="PF01077"/>
    </source>
</evidence>
<keyword evidence="6" id="KW-0408">Iron</keyword>
<feature type="domain" description="Nitrite/sulphite reductase 4Fe-4S" evidence="8">
    <location>
        <begin position="195"/>
        <end position="351"/>
    </location>
</feature>
<feature type="domain" description="Nitrite/Sulfite reductase ferredoxin-like" evidence="9">
    <location>
        <begin position="126"/>
        <end position="181"/>
    </location>
</feature>
<dbReference type="PANTHER" id="PTHR32439:SF0">
    <property type="entry name" value="FERREDOXIN--NITRITE REDUCTASE, CHLOROPLASTIC"/>
    <property type="match status" value="1"/>
</dbReference>
<sequence length="598" mass="65537">MSHSPTYSAGQSSDQAATANVIASSKQQHGFTAEQKRYLADTLVSANLHLALGGSQQAQASAVPESFWGTPVEDLCKEEKRKYETHVLDIWQDIVRSNDTNQLLTGLDQFMARHYGLFNVTPAMEGYMVRMRIPACKVRGDQMIVLGDIAEDIAGGYAHVTTRGSFQFREVEPNRVLEMLTLMHDTGLSCKGTGADSARNITCIPTAGFDPEELIDLQKYAVALSHRILNTRDFQGIPRKFNFSFDNAGTASCVSDTNDVAFVAVDVQDNDQGVEPGIYCRIILGGITGHNDFARDTGFVCHPKDTPEIADAILRVFVEHGDRTNRKKARFKYVLDAHGFDWVCTKVQAKLDEYGNGVKIIPLSARFDAPRPKINRQGHIGVHPQAQDGYSYVGVALRLGKMTPEQMRGVGDIAMKYGKNDVRLTVWQNFLIPHIKNEDVDKVIQELEALGMTTTATSFEAGAVACTGRWACKLGNAYTKADGNAIIDHLNQRFELDSPINIHLTGCPNSCAQHYIGDIGLIGTAAKDGTEGYNVVVGGGVDDDQNLAKFLCGPIASRDICGVAETIVANYLNKREGNESFIAFTGRYDESQLKDILL</sequence>
<comment type="similarity">
    <text evidence="1">Belongs to the nitrite and sulfite reductase 4Fe-4S domain family.</text>
</comment>
<evidence type="ECO:0000256" key="4">
    <source>
        <dbReference type="ARBA" id="ARBA00022723"/>
    </source>
</evidence>
<dbReference type="RefSeq" id="WP_345424542.1">
    <property type="nucleotide sequence ID" value="NZ_AP031496.1"/>
</dbReference>
<keyword evidence="5" id="KW-0560">Oxidoreductase</keyword>
<keyword evidence="11" id="KW-1185">Reference proteome</keyword>
<keyword evidence="2" id="KW-0004">4Fe-4S</keyword>
<dbReference type="InterPro" id="IPR006067">
    <property type="entry name" value="NO2/SO3_Rdtase_4Fe4S_dom"/>
</dbReference>
<dbReference type="InterPro" id="IPR051329">
    <property type="entry name" value="NIR_SIR_4Fe-4S"/>
</dbReference>
<comment type="caution">
    <text evidence="10">The sequence shown here is derived from an EMBL/GenBank/DDBJ whole genome shotgun (WGS) entry which is preliminary data.</text>
</comment>
<dbReference type="SUPFAM" id="SSF55124">
    <property type="entry name" value="Nitrite/Sulfite reductase N-terminal domain-like"/>
    <property type="match status" value="2"/>
</dbReference>
<dbReference type="SUPFAM" id="SSF56014">
    <property type="entry name" value="Nitrite and sulphite reductase 4Fe-4S domain-like"/>
    <property type="match status" value="2"/>
</dbReference>
<dbReference type="InterPro" id="IPR012798">
    <property type="entry name" value="Cbl_synth_CobG-like"/>
</dbReference>
<dbReference type="AlphaFoldDB" id="A0AAV3U5K2"/>
<reference evidence="11" key="1">
    <citation type="journal article" date="2019" name="Int. J. Syst. Evol. Microbiol.">
        <title>The Global Catalogue of Microorganisms (GCM) 10K type strain sequencing project: providing services to taxonomists for standard genome sequencing and annotation.</title>
        <authorList>
            <consortium name="The Broad Institute Genomics Platform"/>
            <consortium name="The Broad Institute Genome Sequencing Center for Infectious Disease"/>
            <person name="Wu L."/>
            <person name="Ma J."/>
        </authorList>
    </citation>
    <scope>NUCLEOTIDE SEQUENCE [LARGE SCALE GENOMIC DNA]</scope>
    <source>
        <strain evidence="11">JCM 19134</strain>
    </source>
</reference>
<feature type="domain" description="Nitrite/Sulfite reductase ferredoxin-like" evidence="9">
    <location>
        <begin position="383"/>
        <end position="449"/>
    </location>
</feature>
<dbReference type="GO" id="GO:0020037">
    <property type="term" value="F:heme binding"/>
    <property type="evidence" value="ECO:0007669"/>
    <property type="project" value="InterPro"/>
</dbReference>
<name>A0AAV3U5K2_9ALTE</name>
<dbReference type="EMBL" id="BAABLX010000028">
    <property type="protein sequence ID" value="GAA4949412.1"/>
    <property type="molecule type" value="Genomic_DNA"/>
</dbReference>